<organism evidence="1 2">
    <name type="scientific">Ciceribacter sichuanensis</name>
    <dbReference type="NCBI Taxonomy" id="2949647"/>
    <lineage>
        <taxon>Bacteria</taxon>
        <taxon>Pseudomonadati</taxon>
        <taxon>Pseudomonadota</taxon>
        <taxon>Alphaproteobacteria</taxon>
        <taxon>Hyphomicrobiales</taxon>
        <taxon>Rhizobiaceae</taxon>
        <taxon>Ciceribacter</taxon>
    </lineage>
</organism>
<reference evidence="1 2" key="1">
    <citation type="submission" date="2022-06" db="EMBL/GenBank/DDBJ databases">
        <authorList>
            <person name="Sun Q."/>
        </authorList>
    </citation>
    <scope>NUCLEOTIDE SEQUENCE [LARGE SCALE GENOMIC DNA]</scope>
    <source>
        <strain evidence="1 2">S153</strain>
    </source>
</reference>
<evidence type="ECO:0008006" key="3">
    <source>
        <dbReference type="Google" id="ProtNLM"/>
    </source>
</evidence>
<dbReference type="Proteomes" id="UP001155079">
    <property type="component" value="Unassembled WGS sequence"/>
</dbReference>
<dbReference type="RefSeq" id="WP_250943692.1">
    <property type="nucleotide sequence ID" value="NZ_JAMQAY010000001.1"/>
</dbReference>
<gene>
    <name evidence="1" type="ORF">NBH20_01300</name>
</gene>
<protein>
    <recommendedName>
        <fullName evidence="3">Cytokinin glycosidase domain-containing protein</fullName>
    </recommendedName>
</protein>
<comment type="caution">
    <text evidence="1">The sequence shown here is derived from an EMBL/GenBank/DDBJ whole genome shotgun (WGS) entry which is preliminary data.</text>
</comment>
<dbReference type="EMBL" id="JAMQAY010000001">
    <property type="protein sequence ID" value="MCM2399777.1"/>
    <property type="molecule type" value="Genomic_DNA"/>
</dbReference>
<sequence length="208" mass="22899">MTLSDDAFKVSIPYYLVSAPEQKAFLRELEALRNGSAKGYYIAPNSDPFASEVLQGDCWSGFQLFVFSSGTARPVRGIVLSNSCDIAPENGRTIPPKVVFAPVVKLSQLAARFKSAGLSDPQVDAKIKAIKSQEVTSLFYLPQGASLSEDYVVNLDDVHSMPFDAFNTGSTKAKHFTLSMAGFYMFVFKLSIHFCRLHENVDRRPKAA</sequence>
<name>A0ABT0V471_9HYPH</name>
<accession>A0ABT0V471</accession>
<evidence type="ECO:0000313" key="1">
    <source>
        <dbReference type="EMBL" id="MCM2399777.1"/>
    </source>
</evidence>
<evidence type="ECO:0000313" key="2">
    <source>
        <dbReference type="Proteomes" id="UP001155079"/>
    </source>
</evidence>
<proteinExistence type="predicted"/>
<keyword evidence="2" id="KW-1185">Reference proteome</keyword>